<dbReference type="AlphaFoldDB" id="A0A7G2C4R2"/>
<feature type="transmembrane region" description="Helical" evidence="1">
    <location>
        <begin position="77"/>
        <end position="98"/>
    </location>
</feature>
<organism evidence="2 3">
    <name type="scientific">Angomonas deanei</name>
    <dbReference type="NCBI Taxonomy" id="59799"/>
    <lineage>
        <taxon>Eukaryota</taxon>
        <taxon>Discoba</taxon>
        <taxon>Euglenozoa</taxon>
        <taxon>Kinetoplastea</taxon>
        <taxon>Metakinetoplastina</taxon>
        <taxon>Trypanosomatida</taxon>
        <taxon>Trypanosomatidae</taxon>
        <taxon>Strigomonadinae</taxon>
        <taxon>Angomonas</taxon>
    </lineage>
</organism>
<evidence type="ECO:0000313" key="2">
    <source>
        <dbReference type="EMBL" id="CAD2214191.1"/>
    </source>
</evidence>
<keyword evidence="1" id="KW-0812">Transmembrane</keyword>
<keyword evidence="1" id="KW-1133">Transmembrane helix</keyword>
<evidence type="ECO:0000313" key="3">
    <source>
        <dbReference type="Proteomes" id="UP000515908"/>
    </source>
</evidence>
<protein>
    <submittedName>
        <fullName evidence="2">Uncharacterized protein</fullName>
    </submittedName>
</protein>
<proteinExistence type="predicted"/>
<keyword evidence="3" id="KW-1185">Reference proteome</keyword>
<keyword evidence="1" id="KW-0472">Membrane</keyword>
<accession>A0A7G2C4R2</accession>
<sequence>MSQLTKETPFYEKWWDGTVSALSSLFKKTESATKSTFAVVKDKTTAVANKSTEAVKKIVKGAPPPPPPPAKRSLSNAQIAGIGVGVLIVLQVVAVVIVKKLNSEKKPKKAAGEE</sequence>
<evidence type="ECO:0000256" key="1">
    <source>
        <dbReference type="SAM" id="Phobius"/>
    </source>
</evidence>
<dbReference type="Proteomes" id="UP000515908">
    <property type="component" value="Chromosome 03"/>
</dbReference>
<gene>
    <name evidence="2" type="ORF">ADEAN_000163500</name>
</gene>
<reference evidence="2 3" key="1">
    <citation type="submission" date="2020-08" db="EMBL/GenBank/DDBJ databases">
        <authorList>
            <person name="Newling K."/>
            <person name="Davey J."/>
            <person name="Forrester S."/>
        </authorList>
    </citation>
    <scope>NUCLEOTIDE SEQUENCE [LARGE SCALE GENOMIC DNA]</scope>
    <source>
        <strain evidence="3">Crithidia deanei Carvalho (ATCC PRA-265)</strain>
    </source>
</reference>
<dbReference type="EMBL" id="LR877147">
    <property type="protein sequence ID" value="CAD2214191.1"/>
    <property type="molecule type" value="Genomic_DNA"/>
</dbReference>
<name>A0A7G2C4R2_9TRYP</name>
<dbReference type="VEuPathDB" id="TriTrypDB:ADEAN_000163500"/>